<name>A0ABT3ZRC1_9BURK</name>
<dbReference type="Gene3D" id="3.40.630.30">
    <property type="match status" value="1"/>
</dbReference>
<gene>
    <name evidence="2" type="ORF">OVY01_18245</name>
</gene>
<dbReference type="SUPFAM" id="SSF55729">
    <property type="entry name" value="Acyl-CoA N-acyltransferases (Nat)"/>
    <property type="match status" value="1"/>
</dbReference>
<sequence length="211" mass="23068">MNTMQQGAITIAVRELGAEDRDRLNAHFLALAPDDRLLRFGNMITDAVVENYVRALDFAADSVFGVFDDQLQLLGVGHLAHLRAQDGKRAAELGVSVLERARGQGIGSRLFHRAAIRCRNTDVSSLYMHCLSRNGTMMHIAKKAGMAIQHAYGEADAYLTLPPADQASLSLEQRHEQDAASDYALKRRARQTALQTLIARPALTASRSSAA</sequence>
<feature type="domain" description="N-acetyltransferase" evidence="1">
    <location>
        <begin position="11"/>
        <end position="165"/>
    </location>
</feature>
<evidence type="ECO:0000259" key="1">
    <source>
        <dbReference type="PROSITE" id="PS51186"/>
    </source>
</evidence>
<dbReference type="PROSITE" id="PS51186">
    <property type="entry name" value="GNAT"/>
    <property type="match status" value="1"/>
</dbReference>
<organism evidence="2 3">
    <name type="scientific">Robbsia betulipollinis</name>
    <dbReference type="NCBI Taxonomy" id="2981849"/>
    <lineage>
        <taxon>Bacteria</taxon>
        <taxon>Pseudomonadati</taxon>
        <taxon>Pseudomonadota</taxon>
        <taxon>Betaproteobacteria</taxon>
        <taxon>Burkholderiales</taxon>
        <taxon>Burkholderiaceae</taxon>
        <taxon>Robbsia</taxon>
    </lineage>
</organism>
<proteinExistence type="predicted"/>
<dbReference type="InterPro" id="IPR016181">
    <property type="entry name" value="Acyl_CoA_acyltransferase"/>
</dbReference>
<protein>
    <submittedName>
        <fullName evidence="2">GNAT family N-acetyltransferase</fullName>
    </submittedName>
</protein>
<comment type="caution">
    <text evidence="2">The sequence shown here is derived from an EMBL/GenBank/DDBJ whole genome shotgun (WGS) entry which is preliminary data.</text>
</comment>
<dbReference type="Proteomes" id="UP001082899">
    <property type="component" value="Unassembled WGS sequence"/>
</dbReference>
<dbReference type="RefSeq" id="WP_267848994.1">
    <property type="nucleotide sequence ID" value="NZ_JAPMXC010000010.1"/>
</dbReference>
<evidence type="ECO:0000313" key="2">
    <source>
        <dbReference type="EMBL" id="MCY0389095.1"/>
    </source>
</evidence>
<dbReference type="EMBL" id="JAPMXC010000010">
    <property type="protein sequence ID" value="MCY0389095.1"/>
    <property type="molecule type" value="Genomic_DNA"/>
</dbReference>
<accession>A0ABT3ZRC1</accession>
<keyword evidence="3" id="KW-1185">Reference proteome</keyword>
<dbReference type="InterPro" id="IPR000182">
    <property type="entry name" value="GNAT_dom"/>
</dbReference>
<dbReference type="Pfam" id="PF00583">
    <property type="entry name" value="Acetyltransf_1"/>
    <property type="match status" value="1"/>
</dbReference>
<reference evidence="2" key="1">
    <citation type="submission" date="2022-11" db="EMBL/GenBank/DDBJ databases">
        <title>Robbsia betulipollinis sp. nov., isolated from pollen of birch (Betula pendula).</title>
        <authorList>
            <person name="Shi H."/>
            <person name="Ambika Manirajan B."/>
            <person name="Ratering S."/>
            <person name="Geissler-Plaum R."/>
            <person name="Schnell S."/>
        </authorList>
    </citation>
    <scope>NUCLEOTIDE SEQUENCE</scope>
    <source>
        <strain evidence="2">Bb-Pol-6</strain>
    </source>
</reference>
<dbReference type="CDD" id="cd04301">
    <property type="entry name" value="NAT_SF"/>
    <property type="match status" value="1"/>
</dbReference>
<evidence type="ECO:0000313" key="3">
    <source>
        <dbReference type="Proteomes" id="UP001082899"/>
    </source>
</evidence>